<organism evidence="1 2">
    <name type="scientific">Smallanthus sonchifolius</name>
    <dbReference type="NCBI Taxonomy" id="185202"/>
    <lineage>
        <taxon>Eukaryota</taxon>
        <taxon>Viridiplantae</taxon>
        <taxon>Streptophyta</taxon>
        <taxon>Embryophyta</taxon>
        <taxon>Tracheophyta</taxon>
        <taxon>Spermatophyta</taxon>
        <taxon>Magnoliopsida</taxon>
        <taxon>eudicotyledons</taxon>
        <taxon>Gunneridae</taxon>
        <taxon>Pentapetalae</taxon>
        <taxon>asterids</taxon>
        <taxon>campanulids</taxon>
        <taxon>Asterales</taxon>
        <taxon>Asteraceae</taxon>
        <taxon>Asteroideae</taxon>
        <taxon>Heliantheae alliance</taxon>
        <taxon>Millerieae</taxon>
        <taxon>Smallanthus</taxon>
    </lineage>
</organism>
<evidence type="ECO:0000313" key="1">
    <source>
        <dbReference type="EMBL" id="KAI3826032.1"/>
    </source>
</evidence>
<evidence type="ECO:0000313" key="2">
    <source>
        <dbReference type="Proteomes" id="UP001056120"/>
    </source>
</evidence>
<protein>
    <submittedName>
        <fullName evidence="1">Uncharacterized protein</fullName>
    </submittedName>
</protein>
<name>A0ACB9K1A9_9ASTR</name>
<accession>A0ACB9K1A9</accession>
<comment type="caution">
    <text evidence="1">The sequence shown here is derived from an EMBL/GenBank/DDBJ whole genome shotgun (WGS) entry which is preliminary data.</text>
</comment>
<keyword evidence="2" id="KW-1185">Reference proteome</keyword>
<reference evidence="2" key="1">
    <citation type="journal article" date="2022" name="Mol. Ecol. Resour.">
        <title>The genomes of chicory, endive, great burdock and yacon provide insights into Asteraceae palaeo-polyploidization history and plant inulin production.</title>
        <authorList>
            <person name="Fan W."/>
            <person name="Wang S."/>
            <person name="Wang H."/>
            <person name="Wang A."/>
            <person name="Jiang F."/>
            <person name="Liu H."/>
            <person name="Zhao H."/>
            <person name="Xu D."/>
            <person name="Zhang Y."/>
        </authorList>
    </citation>
    <scope>NUCLEOTIDE SEQUENCE [LARGE SCALE GENOMIC DNA]</scope>
    <source>
        <strain evidence="2">cv. Yunnan</strain>
    </source>
</reference>
<gene>
    <name evidence="1" type="ORF">L1987_00074</name>
</gene>
<proteinExistence type="predicted"/>
<dbReference type="Proteomes" id="UP001056120">
    <property type="component" value="Linkage Group LG01"/>
</dbReference>
<reference evidence="1 2" key="2">
    <citation type="journal article" date="2022" name="Mol. Ecol. Resour.">
        <title>The genomes of chicory, endive, great burdock and yacon provide insights into Asteraceae paleo-polyploidization history and plant inulin production.</title>
        <authorList>
            <person name="Fan W."/>
            <person name="Wang S."/>
            <person name="Wang H."/>
            <person name="Wang A."/>
            <person name="Jiang F."/>
            <person name="Liu H."/>
            <person name="Zhao H."/>
            <person name="Xu D."/>
            <person name="Zhang Y."/>
        </authorList>
    </citation>
    <scope>NUCLEOTIDE SEQUENCE [LARGE SCALE GENOMIC DNA]</scope>
    <source>
        <strain evidence="2">cv. Yunnan</strain>
        <tissue evidence="1">Leaves</tissue>
    </source>
</reference>
<dbReference type="EMBL" id="CM042018">
    <property type="protein sequence ID" value="KAI3826032.1"/>
    <property type="molecule type" value="Genomic_DNA"/>
</dbReference>
<sequence>MLWGRLTDPTHRARHRVVHNGQEILYYLVFEGIKDQIDPESKDTFVDIAGLCLAHKKYRPRATEVVTKLDKALKIQISNTPEIYDSMDAEIKNNLHDMFSKGTLLKDDKVWLSLGSNGERNEMISAKMFSYKNRKSLKWRSVRGSRFPKAAEISIYIEGIQFQAIENVNREELKEVQNVLKENSNTDKVKEDHEQEEKQEMTLSAKKVVLTPSEMMIPLIRLDLGLME</sequence>